<dbReference type="KEGG" id="ffu:CLAFUR5_06897"/>
<feature type="transmembrane region" description="Helical" evidence="1">
    <location>
        <begin position="253"/>
        <end position="271"/>
    </location>
</feature>
<reference evidence="3" key="1">
    <citation type="submission" date="2021-12" db="EMBL/GenBank/DDBJ databases">
        <authorList>
            <person name="Zaccaron A."/>
            <person name="Stergiopoulos I."/>
        </authorList>
    </citation>
    <scope>NUCLEOTIDE SEQUENCE</scope>
    <source>
        <strain evidence="3">Race5_Kim</strain>
    </source>
</reference>
<proteinExistence type="predicted"/>
<sequence length="307" mass="34847">MAHSKMLPAVIQAVILCGLSSIVSHHLVNNAFTNAGESELWLNITTAMARIENATTTGLNNTTISNTTTTPALNLTAEHLPSNSTQINPPGGESYYGQTLPRSMFILAMIAPLYYYWQLWLERILPRRARAEARLPPPEKADFGDDGDREQEVIEKWIAQGKIRRSSLSWWNTFLKWALHCTLGALWVEAMRYLLETVLYWRWPLTIWKKLSYWEILFRFAGTLFSTGPLSSLIGFILVPAHKRMVFESGADFFWSLFWGIALTTVLPLIASNSHVQYGVAMWIEGMENQTRNARAAPQFPRLGDEL</sequence>
<dbReference type="Proteomes" id="UP000756132">
    <property type="component" value="Chromosome 6"/>
</dbReference>
<keyword evidence="2" id="KW-0732">Signal</keyword>
<organism evidence="3 4">
    <name type="scientific">Passalora fulva</name>
    <name type="common">Tomato leaf mold</name>
    <name type="synonym">Cladosporium fulvum</name>
    <dbReference type="NCBI Taxonomy" id="5499"/>
    <lineage>
        <taxon>Eukaryota</taxon>
        <taxon>Fungi</taxon>
        <taxon>Dikarya</taxon>
        <taxon>Ascomycota</taxon>
        <taxon>Pezizomycotina</taxon>
        <taxon>Dothideomycetes</taxon>
        <taxon>Dothideomycetidae</taxon>
        <taxon>Mycosphaerellales</taxon>
        <taxon>Mycosphaerellaceae</taxon>
        <taxon>Fulvia</taxon>
    </lineage>
</organism>
<feature type="chain" id="PRO_5040310648" evidence="2">
    <location>
        <begin position="26"/>
        <end position="307"/>
    </location>
</feature>
<feature type="transmembrane region" description="Helical" evidence="1">
    <location>
        <begin position="103"/>
        <end position="121"/>
    </location>
</feature>
<dbReference type="GeneID" id="71986775"/>
<dbReference type="RefSeq" id="XP_047762875.1">
    <property type="nucleotide sequence ID" value="XM_047906045.1"/>
</dbReference>
<evidence type="ECO:0000256" key="1">
    <source>
        <dbReference type="SAM" id="Phobius"/>
    </source>
</evidence>
<protein>
    <submittedName>
        <fullName evidence="3">Uncharacterized protein</fullName>
    </submittedName>
</protein>
<dbReference type="OMA" id="RIVFMAG"/>
<dbReference type="AlphaFoldDB" id="A0A9Q8P9Q2"/>
<evidence type="ECO:0000313" key="3">
    <source>
        <dbReference type="EMBL" id="UJO18509.1"/>
    </source>
</evidence>
<keyword evidence="1" id="KW-0812">Transmembrane</keyword>
<feature type="transmembrane region" description="Helical" evidence="1">
    <location>
        <begin position="217"/>
        <end position="241"/>
    </location>
</feature>
<accession>A0A9Q8P9Q2</accession>
<reference evidence="3" key="2">
    <citation type="journal article" date="2022" name="Microb. Genom.">
        <title>A chromosome-scale genome assembly of the tomato pathogen Cladosporium fulvum reveals a compartmentalized genome architecture and the presence of a dispensable chromosome.</title>
        <authorList>
            <person name="Zaccaron A.Z."/>
            <person name="Chen L.H."/>
            <person name="Samaras A."/>
            <person name="Stergiopoulos I."/>
        </authorList>
    </citation>
    <scope>NUCLEOTIDE SEQUENCE</scope>
    <source>
        <strain evidence="3">Race5_Kim</strain>
    </source>
</reference>
<evidence type="ECO:0000256" key="2">
    <source>
        <dbReference type="SAM" id="SignalP"/>
    </source>
</evidence>
<dbReference type="OrthoDB" id="3645602at2759"/>
<name>A0A9Q8P9Q2_PASFU</name>
<keyword evidence="1" id="KW-1133">Transmembrane helix</keyword>
<keyword evidence="1" id="KW-0472">Membrane</keyword>
<keyword evidence="4" id="KW-1185">Reference proteome</keyword>
<dbReference type="EMBL" id="CP090168">
    <property type="protein sequence ID" value="UJO18509.1"/>
    <property type="molecule type" value="Genomic_DNA"/>
</dbReference>
<feature type="signal peptide" evidence="2">
    <location>
        <begin position="1"/>
        <end position="25"/>
    </location>
</feature>
<gene>
    <name evidence="3" type="ORF">CLAFUR5_06897</name>
</gene>
<evidence type="ECO:0000313" key="4">
    <source>
        <dbReference type="Proteomes" id="UP000756132"/>
    </source>
</evidence>